<dbReference type="Pfam" id="PF06527">
    <property type="entry name" value="TniQ"/>
    <property type="match status" value="1"/>
</dbReference>
<name>A0A2T0VTJ1_9RHOB</name>
<feature type="domain" description="TniQ" evidence="1">
    <location>
        <begin position="8"/>
        <end position="141"/>
    </location>
</feature>
<keyword evidence="3" id="KW-1185">Reference proteome</keyword>
<evidence type="ECO:0000259" key="1">
    <source>
        <dbReference type="Pfam" id="PF06527"/>
    </source>
</evidence>
<dbReference type="Proteomes" id="UP000238007">
    <property type="component" value="Unassembled WGS sequence"/>
</dbReference>
<evidence type="ECO:0000313" key="3">
    <source>
        <dbReference type="Proteomes" id="UP000238007"/>
    </source>
</evidence>
<evidence type="ECO:0000313" key="2">
    <source>
        <dbReference type="EMBL" id="PRY74509.1"/>
    </source>
</evidence>
<dbReference type="RefSeq" id="WP_165793420.1">
    <property type="nucleotide sequence ID" value="NZ_PVTP01000017.1"/>
</dbReference>
<protein>
    <submittedName>
        <fullName evidence="2">TniQ protein</fullName>
    </submittedName>
</protein>
<reference evidence="2 3" key="1">
    <citation type="submission" date="2018-03" db="EMBL/GenBank/DDBJ databases">
        <title>Genomic Encyclopedia of Archaeal and Bacterial Type Strains, Phase II (KMG-II): from individual species to whole genera.</title>
        <authorList>
            <person name="Goeker M."/>
        </authorList>
    </citation>
    <scope>NUCLEOTIDE SEQUENCE [LARGE SCALE GENOMIC DNA]</scope>
    <source>
        <strain evidence="2 3">DSM 101533</strain>
    </source>
</reference>
<dbReference type="InterPro" id="IPR009492">
    <property type="entry name" value="TniQ"/>
</dbReference>
<organism evidence="2 3">
    <name type="scientific">Yoonia maritima</name>
    <dbReference type="NCBI Taxonomy" id="1435347"/>
    <lineage>
        <taxon>Bacteria</taxon>
        <taxon>Pseudomonadati</taxon>
        <taxon>Pseudomonadota</taxon>
        <taxon>Alphaproteobacteria</taxon>
        <taxon>Rhodobacterales</taxon>
        <taxon>Paracoccaceae</taxon>
        <taxon>Yoonia</taxon>
    </lineage>
</organism>
<gene>
    <name evidence="2" type="ORF">CLV80_11727</name>
</gene>
<sequence>MTEISQLPLTVELTIGESAMSLASRLARRNGVPRMLTFCSDLGLDHKALANGNDNEINRLSSVAGCDPKAVSFWTPKFGDDGYFQLGEEKLKFTSFDRTRVRACPRCISESRERHGETGPVHLGIWQLYSIRTCHRHLCMLVDLPEPKNRSDNFDYSRILDQSISKTAAPVRRDDQNFERWLLARLENGPANSWLDSLPLHVATQLCENFGFLVAFGPEIPRSKITVEQWLKAGCKGFDVLQHGPKALTDTLKMIQLQSPVDVKQYRERYGIFFKWLRDRNKDPAFDDIRNLVRPFIWSNFPVPEGGVVLGEVCPRQHVFTPRTAQKKFGISRWKFEQRLIETGFAPKPPDGSRPVLPDYPSLETIEQIVRDIEKLRDAKSTASFLGIERGTLLILVKAGIFQVELKLDTKAPYYDSRKVSAFLAQLRKQCIKSDGSIDAGTEPFSKVAVRSQWGLGELLKLILSERLTLHADNPKTAKFHEFRVSFPVVQKAMAQQNGTFCSLSDAAETLEIDTKTVRALISLGFIDTVSRSPQETRQRWQIVSKKSVSEFDRKYISLKKLCLLREESIQYMTKELINARYLPLPLGRKTQRIFRRSDVLK</sequence>
<comment type="caution">
    <text evidence="2">The sequence shown here is derived from an EMBL/GenBank/DDBJ whole genome shotgun (WGS) entry which is preliminary data.</text>
</comment>
<dbReference type="AlphaFoldDB" id="A0A2T0VTJ1"/>
<accession>A0A2T0VTJ1</accession>
<proteinExistence type="predicted"/>
<dbReference type="EMBL" id="PVTP01000017">
    <property type="protein sequence ID" value="PRY74509.1"/>
    <property type="molecule type" value="Genomic_DNA"/>
</dbReference>